<dbReference type="Gene3D" id="2.170.130.10">
    <property type="entry name" value="TonB-dependent receptor, plug domain"/>
    <property type="match status" value="1"/>
</dbReference>
<keyword evidence="3" id="KW-1185">Reference proteome</keyword>
<dbReference type="OrthoDB" id="9803050at2"/>
<keyword evidence="2" id="KW-0675">Receptor</keyword>
<dbReference type="AlphaFoldDB" id="A0A2U8QSR6"/>
<evidence type="ECO:0000259" key="1">
    <source>
        <dbReference type="Pfam" id="PF07715"/>
    </source>
</evidence>
<protein>
    <submittedName>
        <fullName evidence="2">TonB-dependent receptor</fullName>
    </submittedName>
</protein>
<proteinExistence type="predicted"/>
<accession>A0A2U8QSR6</accession>
<organism evidence="2 3">
    <name type="scientific">Flavobacterium sediminis</name>
    <dbReference type="NCBI Taxonomy" id="2201181"/>
    <lineage>
        <taxon>Bacteria</taxon>
        <taxon>Pseudomonadati</taxon>
        <taxon>Bacteroidota</taxon>
        <taxon>Flavobacteriia</taxon>
        <taxon>Flavobacteriales</taxon>
        <taxon>Flavobacteriaceae</taxon>
        <taxon>Flavobacterium</taxon>
    </lineage>
</organism>
<dbReference type="Pfam" id="PF07715">
    <property type="entry name" value="Plug"/>
    <property type="match status" value="1"/>
</dbReference>
<dbReference type="InterPro" id="IPR012910">
    <property type="entry name" value="Plug_dom"/>
</dbReference>
<dbReference type="Proteomes" id="UP000245429">
    <property type="component" value="Chromosome"/>
</dbReference>
<dbReference type="SUPFAM" id="SSF56935">
    <property type="entry name" value="Porins"/>
    <property type="match status" value="1"/>
</dbReference>
<dbReference type="EMBL" id="CP029463">
    <property type="protein sequence ID" value="AWM12926.1"/>
    <property type="molecule type" value="Genomic_DNA"/>
</dbReference>
<sequence length="843" mass="97758">MSLRIYIYSILIGFTTLICTSQPKVTSVVLLKSILEDIEREHQVTFNYLENTIATITLLPPERESSLTEKLKYLEKNTNLTFEIIDNEFIIIHHSKNHSNRLFCGYVYDKSTLLPIENTHIYLEGKIVSVSDNQGFFEVSIPENAMLFLRHISYKPLNTSVNLNENDCTAIYLEHNEYQLNEIVIKEYLTAGISKAKDGSFVIHPKDFGLLPGLIEADVFQTIRQIPGIYSTDESVSSINIRGGTHDQNLFLWNGIKLYQTGHLFGLISTINPYLSNEIKIYKNGSSAFYGESVSGVIDISTTSELSDKKNYSFGLNMINADLFVKQKINENSFIEIAGRKSITDWLNTPTFQQYYNKAFQNNAILNYSNNENILYLADEKFGFYDITLKYFNQINSKNKLVVDFITIKDNLKITQKNSTYNPTISNYNTLYQKNDGINISWIKTWNSNNSSKINIYNSQYELDAQNSNLILNSSLKQENSISDFGLKIENEHLLNSKFQWYSGYQFTRLKTKNLDQTNTDAAHDEITEKLNIHSVIVEGKFEDSISRTKLSVGLRTNYIEQFQKLIAEPRLQFNYEIYNSLFLNVLGEFKSQNTVQTIELHNDYFGIEKRRWMLSNDNAIPVQRSKQISFNLTFKKRKWLLSAERFYKIVNGITTPQQGFQNQLEFVYAIGKYNTSGYEFLIQKKISNLITWFSYSINENKYDFPDLPQPVFTNNFEIDHLFSFATIYNKNNLKFAFGASWHSGKPETSLSSDQVSGDLSLDYNYPNNKYLNSFFQMDTSASYEWNSENNIKYSAGCSLINILNKQNEINEYYKYSPDYNTVEEIRNYALRRTLNVNFRIEF</sequence>
<dbReference type="RefSeq" id="WP_109568334.1">
    <property type="nucleotide sequence ID" value="NZ_CP029463.1"/>
</dbReference>
<dbReference type="KEGG" id="fse:DI487_02950"/>
<evidence type="ECO:0000313" key="3">
    <source>
        <dbReference type="Proteomes" id="UP000245429"/>
    </source>
</evidence>
<name>A0A2U8QSR6_9FLAO</name>
<gene>
    <name evidence="2" type="ORF">DI487_02950</name>
</gene>
<reference evidence="2 3" key="1">
    <citation type="submission" date="2018-05" db="EMBL/GenBank/DDBJ databases">
        <title>Flavobacterium sp. MEBiC07310.</title>
        <authorList>
            <person name="Baek K."/>
        </authorList>
    </citation>
    <scope>NUCLEOTIDE SEQUENCE [LARGE SCALE GENOMIC DNA]</scope>
    <source>
        <strain evidence="2 3">MEBiC07310</strain>
    </source>
</reference>
<feature type="domain" description="TonB-dependent receptor plug" evidence="1">
    <location>
        <begin position="219"/>
        <end position="296"/>
    </location>
</feature>
<evidence type="ECO:0000313" key="2">
    <source>
        <dbReference type="EMBL" id="AWM12926.1"/>
    </source>
</evidence>
<dbReference type="InterPro" id="IPR037066">
    <property type="entry name" value="Plug_dom_sf"/>
</dbReference>